<evidence type="ECO:0000256" key="2">
    <source>
        <dbReference type="ARBA" id="ARBA00001936"/>
    </source>
</evidence>
<dbReference type="Pfam" id="PF00557">
    <property type="entry name" value="Peptidase_M24"/>
    <property type="match status" value="1"/>
</dbReference>
<dbReference type="Gene3D" id="3.40.350.10">
    <property type="entry name" value="Creatinase/prolidase N-terminal domain"/>
    <property type="match status" value="1"/>
</dbReference>
<dbReference type="InterPro" id="IPR007865">
    <property type="entry name" value="Aminopep_P_N"/>
</dbReference>
<dbReference type="InterPro" id="IPR036005">
    <property type="entry name" value="Creatinase/aminopeptidase-like"/>
</dbReference>
<feature type="chain" id="PRO_5010347157" description="Xaa-Pro aminopeptidase" evidence="8">
    <location>
        <begin position="20"/>
        <end position="451"/>
    </location>
</feature>
<dbReference type="PANTHER" id="PTHR43226:SF4">
    <property type="entry name" value="XAA-PRO AMINOPEPTIDASE 3"/>
    <property type="match status" value="1"/>
</dbReference>
<dbReference type="SUPFAM" id="SSF55920">
    <property type="entry name" value="Creatinase/aminopeptidase"/>
    <property type="match status" value="1"/>
</dbReference>
<dbReference type="GO" id="GO:0006508">
    <property type="term" value="P:proteolysis"/>
    <property type="evidence" value="ECO:0007669"/>
    <property type="project" value="TreeGrafter"/>
</dbReference>
<dbReference type="PANTHER" id="PTHR43226">
    <property type="entry name" value="XAA-PRO AMINOPEPTIDASE 3"/>
    <property type="match status" value="1"/>
</dbReference>
<dbReference type="RefSeq" id="WP_083365658.1">
    <property type="nucleotide sequence ID" value="NZ_FNTB01000001.1"/>
</dbReference>
<evidence type="ECO:0000256" key="1">
    <source>
        <dbReference type="ARBA" id="ARBA00001424"/>
    </source>
</evidence>
<proteinExistence type="inferred from homology"/>
<dbReference type="SMART" id="SM01011">
    <property type="entry name" value="AMP_N"/>
    <property type="match status" value="1"/>
</dbReference>
<keyword evidence="6" id="KW-0378">Hydrolase</keyword>
<keyword evidence="7" id="KW-0464">Manganese</keyword>
<accession>A0A1H4SGC4</accession>
<evidence type="ECO:0000313" key="10">
    <source>
        <dbReference type="EMBL" id="SEC43148.1"/>
    </source>
</evidence>
<protein>
    <recommendedName>
        <fullName evidence="4">Xaa-Pro aminopeptidase</fullName>
        <ecNumber evidence="4">3.4.11.9</ecNumber>
    </recommendedName>
</protein>
<dbReference type="GO" id="GO:0030145">
    <property type="term" value="F:manganese ion binding"/>
    <property type="evidence" value="ECO:0007669"/>
    <property type="project" value="InterPro"/>
</dbReference>
<keyword evidence="5" id="KW-0479">Metal-binding</keyword>
<comment type="cofactor">
    <cofactor evidence="2">
        <name>Mn(2+)</name>
        <dbReference type="ChEBI" id="CHEBI:29035"/>
    </cofactor>
</comment>
<evidence type="ECO:0000256" key="4">
    <source>
        <dbReference type="ARBA" id="ARBA00012574"/>
    </source>
</evidence>
<feature type="signal peptide" evidence="8">
    <location>
        <begin position="1"/>
        <end position="19"/>
    </location>
</feature>
<evidence type="ECO:0000256" key="7">
    <source>
        <dbReference type="ARBA" id="ARBA00023211"/>
    </source>
</evidence>
<comment type="similarity">
    <text evidence="3">Belongs to the peptidase M24B family.</text>
</comment>
<dbReference type="SUPFAM" id="SSF53092">
    <property type="entry name" value="Creatinase/prolidase N-terminal domain"/>
    <property type="match status" value="1"/>
</dbReference>
<dbReference type="InterPro" id="IPR029149">
    <property type="entry name" value="Creatin/AminoP/Spt16_N"/>
</dbReference>
<evidence type="ECO:0000313" key="11">
    <source>
        <dbReference type="Proteomes" id="UP000183038"/>
    </source>
</evidence>
<evidence type="ECO:0000256" key="3">
    <source>
        <dbReference type="ARBA" id="ARBA00008766"/>
    </source>
</evidence>
<dbReference type="GO" id="GO:0070006">
    <property type="term" value="F:metalloaminopeptidase activity"/>
    <property type="evidence" value="ECO:0007669"/>
    <property type="project" value="InterPro"/>
</dbReference>
<reference evidence="10 11" key="1">
    <citation type="submission" date="2016-10" db="EMBL/GenBank/DDBJ databases">
        <authorList>
            <person name="de Groot N.N."/>
        </authorList>
    </citation>
    <scope>NUCLEOTIDE SEQUENCE [LARGE SCALE GENOMIC DNA]</scope>
    <source>
        <strain evidence="10 11">MAR_2009_71</strain>
    </source>
</reference>
<dbReference type="Proteomes" id="UP000183038">
    <property type="component" value="Unassembled WGS sequence"/>
</dbReference>
<dbReference type="EC" id="3.4.11.9" evidence="4"/>
<feature type="domain" description="Aminopeptidase P N-terminal" evidence="9">
    <location>
        <begin position="34"/>
        <end position="171"/>
    </location>
</feature>
<organism evidence="10 11">
    <name type="scientific">Maribacter dokdonensis</name>
    <dbReference type="NCBI Taxonomy" id="320912"/>
    <lineage>
        <taxon>Bacteria</taxon>
        <taxon>Pseudomonadati</taxon>
        <taxon>Bacteroidota</taxon>
        <taxon>Flavobacteriia</taxon>
        <taxon>Flavobacteriales</taxon>
        <taxon>Flavobacteriaceae</taxon>
        <taxon>Maribacter</taxon>
    </lineage>
</organism>
<evidence type="ECO:0000259" key="9">
    <source>
        <dbReference type="SMART" id="SM01011"/>
    </source>
</evidence>
<gene>
    <name evidence="10" type="ORF">SAMN05192540_3156</name>
</gene>
<evidence type="ECO:0000256" key="5">
    <source>
        <dbReference type="ARBA" id="ARBA00022723"/>
    </source>
</evidence>
<keyword evidence="10" id="KW-0031">Aminopeptidase</keyword>
<keyword evidence="8" id="KW-0732">Signal</keyword>
<dbReference type="Gene3D" id="3.90.230.10">
    <property type="entry name" value="Creatinase/methionine aminopeptidase superfamily"/>
    <property type="match status" value="1"/>
</dbReference>
<keyword evidence="10" id="KW-0645">Protease</keyword>
<dbReference type="InterPro" id="IPR052433">
    <property type="entry name" value="X-Pro_dipept-like"/>
</dbReference>
<name>A0A1H4SGC4_9FLAO</name>
<evidence type="ECO:0000256" key="8">
    <source>
        <dbReference type="SAM" id="SignalP"/>
    </source>
</evidence>
<sequence length="451" mass="51415">MKVILTCLVSILAMVVVNGQTPVQSYFEWTDLPFTKEELNTRRENLMTELARLNKKGLVLIPAKDGFSFGETFRQTDDFYYFTGLELPNAILVFNLDNQKVTIYTPEQDIRFENSSRKNDFPGRPLLNDKKIINRTGIPLASIEDFTNLLNLENSNKSKILINNGRPGEVKFAPNDYIATYSPVQVLLEAIKKKHTDLSFENIYEAIAKVRMIKSENEVKFLKQAANITVKGIKEAAKAIKPGIDERYLEGVLEGDFKKNGSQRLAFGSIIKSGPNSHWPWRILATHYNRRNRIMQNGDLVIFDVGCEYEQYVSDIGRTFPVSGKFTKEQKEILMMETKIADEIIEFLKPGITFKDVQKFTNTIIPEHSKKYMQVGLFFGHHLGLSTGDPNLSNAPLKPGMVFTVEPWYYNHDNNISVFTEDMILITEDGCEVLSSDLPRTPEDLENLMKS</sequence>
<dbReference type="Pfam" id="PF05195">
    <property type="entry name" value="AMP_N"/>
    <property type="match status" value="1"/>
</dbReference>
<dbReference type="EMBL" id="FNTB01000001">
    <property type="protein sequence ID" value="SEC43148.1"/>
    <property type="molecule type" value="Genomic_DNA"/>
</dbReference>
<dbReference type="InterPro" id="IPR000994">
    <property type="entry name" value="Pept_M24"/>
</dbReference>
<evidence type="ECO:0000256" key="6">
    <source>
        <dbReference type="ARBA" id="ARBA00022801"/>
    </source>
</evidence>
<dbReference type="AlphaFoldDB" id="A0A1H4SGC4"/>
<dbReference type="OrthoDB" id="9806388at2"/>
<comment type="catalytic activity">
    <reaction evidence="1">
        <text>Release of any N-terminal amino acid, including proline, that is linked to proline, even from a dipeptide or tripeptide.</text>
        <dbReference type="EC" id="3.4.11.9"/>
    </reaction>
</comment>